<dbReference type="Pfam" id="PF00005">
    <property type="entry name" value="ABC_tran"/>
    <property type="match status" value="1"/>
</dbReference>
<sequence>MDGMIEITNVSKSYNGSTYAVKDLSLSVPSGEIFGFLGPNGAGKSTTIKMITGIHGVDKGTITINGKDIMKNPMEAKKTFGYVPDSPDMFLRLKGIEYLNFMADMYEVPKEVRQERIESLAKKFDLYNALSDQIQSYSHGMRQKIVIIGVLVHEPDVWILDEPLTGLDPKSAYILKEMMREHADKGKIVFFSTHVLEVAEKICDRVAIINKGNLQFKGNLNEMRDHFKSNESLEKMFLEMTGNE</sequence>
<keyword evidence="1" id="KW-0813">Transport</keyword>
<dbReference type="Gene3D" id="3.40.50.300">
    <property type="entry name" value="P-loop containing nucleotide triphosphate hydrolases"/>
    <property type="match status" value="1"/>
</dbReference>
<dbReference type="SUPFAM" id="SSF52540">
    <property type="entry name" value="P-loop containing nucleoside triphosphate hydrolases"/>
    <property type="match status" value="1"/>
</dbReference>
<dbReference type="PROSITE" id="PS50893">
    <property type="entry name" value="ABC_TRANSPORTER_2"/>
    <property type="match status" value="1"/>
</dbReference>
<dbReference type="InterPro" id="IPR017871">
    <property type="entry name" value="ABC_transporter-like_CS"/>
</dbReference>
<evidence type="ECO:0000256" key="1">
    <source>
        <dbReference type="ARBA" id="ARBA00022448"/>
    </source>
</evidence>
<dbReference type="FunFam" id="3.40.50.300:FF:001261">
    <property type="entry name" value="ABC transporter ATP-binding protein"/>
    <property type="match status" value="1"/>
</dbReference>
<dbReference type="PROSITE" id="PS00211">
    <property type="entry name" value="ABC_TRANSPORTER_1"/>
    <property type="match status" value="1"/>
</dbReference>
<reference evidence="5 6" key="1">
    <citation type="submission" date="2015-04" db="EMBL/GenBank/DDBJ databases">
        <title>Draft Genome Sequences of Eight Spore-Forming Food Isolates of Bacillus cereus Genome sequencing.</title>
        <authorList>
            <person name="Krawcyk A.O."/>
            <person name="de Jong A."/>
            <person name="Eijlander R.T."/>
            <person name="Berendsen E.M."/>
            <person name="Holsappel S."/>
            <person name="Wells-Bennik M."/>
            <person name="Kuipers O.P."/>
        </authorList>
    </citation>
    <scope>NUCLEOTIDE SEQUENCE [LARGE SCALE GENOMIC DNA]</scope>
    <source>
        <strain evidence="5 6">B4077</strain>
    </source>
</reference>
<evidence type="ECO:0000259" key="4">
    <source>
        <dbReference type="PROSITE" id="PS50893"/>
    </source>
</evidence>
<protein>
    <recommendedName>
        <fullName evidence="4">ABC transporter domain-containing protein</fullName>
    </recommendedName>
</protein>
<dbReference type="InterPro" id="IPR051782">
    <property type="entry name" value="ABC_Transporter_VariousFunc"/>
</dbReference>
<proteinExistence type="predicted"/>
<evidence type="ECO:0000313" key="5">
    <source>
        <dbReference type="EMBL" id="KLA30723.1"/>
    </source>
</evidence>
<dbReference type="GO" id="GO:0005524">
    <property type="term" value="F:ATP binding"/>
    <property type="evidence" value="ECO:0007669"/>
    <property type="project" value="UniProtKB-KW"/>
</dbReference>
<dbReference type="GO" id="GO:0016887">
    <property type="term" value="F:ATP hydrolysis activity"/>
    <property type="evidence" value="ECO:0007669"/>
    <property type="project" value="InterPro"/>
</dbReference>
<name>A0A0G8F2F3_BACCE</name>
<evidence type="ECO:0000313" key="6">
    <source>
        <dbReference type="Proteomes" id="UP000035214"/>
    </source>
</evidence>
<dbReference type="PANTHER" id="PTHR42939:SF1">
    <property type="entry name" value="ABC TRANSPORTER ATP-BINDING PROTEIN ALBC-RELATED"/>
    <property type="match status" value="1"/>
</dbReference>
<evidence type="ECO:0000256" key="2">
    <source>
        <dbReference type="ARBA" id="ARBA00022741"/>
    </source>
</evidence>
<dbReference type="AlphaFoldDB" id="A0A0G8F2F3"/>
<dbReference type="PANTHER" id="PTHR42939">
    <property type="entry name" value="ABC TRANSPORTER ATP-BINDING PROTEIN ALBC-RELATED"/>
    <property type="match status" value="1"/>
</dbReference>
<accession>A0A0G8F2F3</accession>
<dbReference type="CDD" id="cd03230">
    <property type="entry name" value="ABC_DR_subfamily_A"/>
    <property type="match status" value="1"/>
</dbReference>
<keyword evidence="3" id="KW-0067">ATP-binding</keyword>
<comment type="caution">
    <text evidence="5">The sequence shown here is derived from an EMBL/GenBank/DDBJ whole genome shotgun (WGS) entry which is preliminary data.</text>
</comment>
<dbReference type="PATRIC" id="fig|1396.428.peg.3240"/>
<organism evidence="5 6">
    <name type="scientific">Bacillus cereus</name>
    <dbReference type="NCBI Taxonomy" id="1396"/>
    <lineage>
        <taxon>Bacteria</taxon>
        <taxon>Bacillati</taxon>
        <taxon>Bacillota</taxon>
        <taxon>Bacilli</taxon>
        <taxon>Bacillales</taxon>
        <taxon>Bacillaceae</taxon>
        <taxon>Bacillus</taxon>
        <taxon>Bacillus cereus group</taxon>
    </lineage>
</organism>
<dbReference type="InterPro" id="IPR003439">
    <property type="entry name" value="ABC_transporter-like_ATP-bd"/>
</dbReference>
<dbReference type="InterPro" id="IPR003593">
    <property type="entry name" value="AAA+_ATPase"/>
</dbReference>
<dbReference type="InterPro" id="IPR027417">
    <property type="entry name" value="P-loop_NTPase"/>
</dbReference>
<gene>
    <name evidence="5" type="ORF">B4077_3943</name>
</gene>
<dbReference type="SMART" id="SM00382">
    <property type="entry name" value="AAA"/>
    <property type="match status" value="1"/>
</dbReference>
<evidence type="ECO:0000256" key="3">
    <source>
        <dbReference type="ARBA" id="ARBA00022840"/>
    </source>
</evidence>
<feature type="domain" description="ABC transporter" evidence="4">
    <location>
        <begin position="5"/>
        <end position="236"/>
    </location>
</feature>
<dbReference type="Proteomes" id="UP000035214">
    <property type="component" value="Unassembled WGS sequence"/>
</dbReference>
<dbReference type="EMBL" id="LCYI01000019">
    <property type="protein sequence ID" value="KLA30723.1"/>
    <property type="molecule type" value="Genomic_DNA"/>
</dbReference>
<keyword evidence="2" id="KW-0547">Nucleotide-binding</keyword>